<dbReference type="Proteomes" id="UP000241346">
    <property type="component" value="Unassembled WGS sequence"/>
</dbReference>
<evidence type="ECO:0000259" key="1">
    <source>
        <dbReference type="SMART" id="SM00778"/>
    </source>
</evidence>
<organism evidence="2 3">
    <name type="scientific">Photobacterium rosenbergii</name>
    <dbReference type="NCBI Taxonomy" id="294936"/>
    <lineage>
        <taxon>Bacteria</taxon>
        <taxon>Pseudomonadati</taxon>
        <taxon>Pseudomonadota</taxon>
        <taxon>Gammaproteobacteria</taxon>
        <taxon>Vibrionales</taxon>
        <taxon>Vibrionaceae</taxon>
        <taxon>Photobacterium</taxon>
    </lineage>
</organism>
<dbReference type="GO" id="GO:0003677">
    <property type="term" value="F:DNA binding"/>
    <property type="evidence" value="ECO:0007669"/>
    <property type="project" value="InterPro"/>
</dbReference>
<dbReference type="EMBL" id="PYMB01000036">
    <property type="protein sequence ID" value="PSW05049.1"/>
    <property type="molecule type" value="Genomic_DNA"/>
</dbReference>
<dbReference type="OrthoDB" id="784829at2"/>
<dbReference type="GO" id="GO:0008270">
    <property type="term" value="F:zinc ion binding"/>
    <property type="evidence" value="ECO:0007669"/>
    <property type="project" value="InterPro"/>
</dbReference>
<gene>
    <name evidence="2" type="ORF">C9J01_27680</name>
</gene>
<evidence type="ECO:0000313" key="3">
    <source>
        <dbReference type="Proteomes" id="UP000241346"/>
    </source>
</evidence>
<dbReference type="Gene3D" id="3.90.580.10">
    <property type="entry name" value="Zinc finger, CHC2-type domain"/>
    <property type="match status" value="1"/>
</dbReference>
<dbReference type="RefSeq" id="WP_107301289.1">
    <property type="nucleotide sequence ID" value="NZ_PYMB01000036.1"/>
</dbReference>
<name>A0A2T3MYK6_9GAMM</name>
<comment type="caution">
    <text evidence="2">The sequence shown here is derived from an EMBL/GenBank/DDBJ whole genome shotgun (WGS) entry which is preliminary data.</text>
</comment>
<dbReference type="GO" id="GO:0006260">
    <property type="term" value="P:DNA replication"/>
    <property type="evidence" value="ECO:0007669"/>
    <property type="project" value="InterPro"/>
</dbReference>
<reference evidence="2 3" key="1">
    <citation type="submission" date="2018-03" db="EMBL/GenBank/DDBJ databases">
        <title>Whole genome sequencing of Histamine producing bacteria.</title>
        <authorList>
            <person name="Butler K."/>
        </authorList>
    </citation>
    <scope>NUCLEOTIDE SEQUENCE [LARGE SCALE GENOMIC DNA]</scope>
    <source>
        <strain evidence="2 3">DSM 19138</strain>
    </source>
</reference>
<protein>
    <recommendedName>
        <fullName evidence="1">DNA primase/helicase Gp4 N-terminal Bacteriophage T7-like domain-containing protein</fullName>
    </recommendedName>
</protein>
<dbReference type="Pfam" id="PF08273">
    <property type="entry name" value="Zn_Ribbon_Prim"/>
    <property type="match status" value="1"/>
</dbReference>
<proteinExistence type="predicted"/>
<dbReference type="InterPro" id="IPR036977">
    <property type="entry name" value="DNA_primase_Znf_CHC2"/>
</dbReference>
<evidence type="ECO:0000313" key="2">
    <source>
        <dbReference type="EMBL" id="PSW05049.1"/>
    </source>
</evidence>
<dbReference type="InterPro" id="IPR025048">
    <property type="entry name" value="DUF3987"/>
</dbReference>
<feature type="domain" description="DNA primase/helicase Gp4 N-terminal Bacteriophage T7-like" evidence="1">
    <location>
        <begin position="29"/>
        <end position="66"/>
    </location>
</feature>
<dbReference type="GO" id="GO:0004386">
    <property type="term" value="F:helicase activity"/>
    <property type="evidence" value="ECO:0007669"/>
    <property type="project" value="InterPro"/>
</dbReference>
<dbReference type="SUPFAM" id="SSF57783">
    <property type="entry name" value="Zinc beta-ribbon"/>
    <property type="match status" value="1"/>
</dbReference>
<dbReference type="SMART" id="SM00778">
    <property type="entry name" value="Prim_Zn_Ribbon"/>
    <property type="match status" value="1"/>
</dbReference>
<accession>A0A2T3MYK6</accession>
<dbReference type="InterPro" id="IPR013237">
    <property type="entry name" value="Phage_T7_Gp4_N"/>
</dbReference>
<dbReference type="Pfam" id="PF13148">
    <property type="entry name" value="DUF3987"/>
    <property type="match status" value="1"/>
</dbReference>
<dbReference type="CDD" id="cd01029">
    <property type="entry name" value="TOPRIM_primases"/>
    <property type="match status" value="1"/>
</dbReference>
<sequence>MFVSDVSVAARGRWQSIFSSVGIDVPAQGKHSPCPICGGDDRFHFDDQDGRGTSYCRGCDKGRDGLTLVMDAKNISVTEAAKMVSEAMGQNTTSGALTVKQHGNQANAEAERLANSVVWGESDYLKSKGIDSGFHTLASNCTTMIAGMLFESGSLYLPVYSADNLDTLVGAQLINNKGEKAFLKGTKKKGSICQIKNGDDIKYVVIGEGLATVLTGSLLLGCDGIVAFDAGNLPVVASQIKKMYPSSCLVWLGDRDKNSKGYNKASEAAEIAGGIVLMPDFNQDQYGDWNDYHQLHGDDNTREKMISLLEQKESELKHDLDTKRCVISELDNDTNSYVVDITKHDEENLIFKLAKSIANAAKFPEQTTALCTLAIFSSAASSCYAVDYQDGEPLSIGLYVAAEQPAGTAKSRVIKTSRTPVQKEFYKATCKANEAIEEQAEQDENTGTHEPLTMFVTNATSASLDGLLRKNNGFFNIASAEQGAVSSVLGASHEGAGDNDVLLSAFTGTDYVNSLRASRDGYAGMPWGSITVLAQDGTINTILDKTGSQGIAERFLMLAEPSYIGKRDFSVSNSIDHALLDAYTSLVGDMATLNTALSPSSISELKRLQICLSGWECISDYRNNVEPLLADGQKYSHAILRGAFSKCDIQIMKIAALLHLASGKDDSVLIGGNTVKAAIGIVNELLLNLYNILEAKGIVGMKAEYIAILKVFDRQSQRTERQIIQSRGRVEPFSSLNNKSDAIRNAINEMISAGLLAKVKDGNGVHQIVPAS</sequence>
<dbReference type="AlphaFoldDB" id="A0A2T3MYK6"/>
<dbReference type="InterPro" id="IPR034154">
    <property type="entry name" value="TOPRIM_DnaG/twinkle"/>
</dbReference>